<reference evidence="10" key="1">
    <citation type="submission" date="2018-03" db="EMBL/GenBank/DDBJ databases">
        <authorList>
            <person name="Nunes O.C."/>
            <person name="Lopes A.R."/>
            <person name="Froufe H."/>
            <person name="Munoz-Merida A."/>
            <person name="Barroso C."/>
            <person name="Egas C."/>
        </authorList>
    </citation>
    <scope>NUCLEOTIDE SEQUENCE</scope>
    <source>
        <strain evidence="10">ON4</strain>
    </source>
</reference>
<sequence>MRILHTSDWHIGRTFFGEQVGENLRTVLASLTEAVRAQNVDVVVVAGDIFDTAVPAAGAYDALTEALVALHETGAVVILTSGNHDSAARLRFQSRWARESGIHVIADPEAIFETVTLEDEFGPVTFYGVPYLEPALLRHLDGAPQTCAQAAVMQWAADRAREHLATHPARSVFIGHCFAAGVPASANAEDIERDLTAGGLDVVPLETFDGFDYVALGHIHGRAELRANIRYSGAPLHYSFSEAGAPRGAWLIDFDGAGFSSAEWLELPVPRPLTRLRGEIDELLGHESYAKYRDHWIAASLTDQARPLDAMARLRSRFPHAIHVEHTPLTRADKSAETYAEKLAAAVTDEQRVARFLEHTRNGVGPTAIEQEILAEVFEQITVEGATR</sequence>
<keyword evidence="4 7" id="KW-0540">Nuclease</keyword>
<evidence type="ECO:0000313" key="10">
    <source>
        <dbReference type="EMBL" id="MDJ1370373.1"/>
    </source>
</evidence>
<keyword evidence="7" id="KW-0255">Endonuclease</keyword>
<keyword evidence="7" id="KW-0233">DNA recombination</keyword>
<reference evidence="10" key="2">
    <citation type="journal article" date="2022" name="Sci. Rep.">
        <title>In silico prediction of the enzymes involved in the degradation of the herbicide molinate by Gulosibacter molinativorax ON4T.</title>
        <authorList>
            <person name="Lopes A.R."/>
            <person name="Bunin E."/>
            <person name="Viana A.T."/>
            <person name="Froufe H."/>
            <person name="Munoz-Merida A."/>
            <person name="Pinho D."/>
            <person name="Figueiredo J."/>
            <person name="Barroso C."/>
            <person name="Vaz-Moreira I."/>
            <person name="Bellanger X."/>
            <person name="Egas C."/>
            <person name="Nunes O.C."/>
        </authorList>
    </citation>
    <scope>NUCLEOTIDE SEQUENCE</scope>
    <source>
        <strain evidence="10">ON4</strain>
    </source>
</reference>
<evidence type="ECO:0000256" key="7">
    <source>
        <dbReference type="RuleBase" id="RU363069"/>
    </source>
</evidence>
<dbReference type="RefSeq" id="WP_026936062.1">
    <property type="nucleotide sequence ID" value="NZ_CP028426.1"/>
</dbReference>
<evidence type="ECO:0000256" key="6">
    <source>
        <dbReference type="ARBA" id="ARBA00022839"/>
    </source>
</evidence>
<comment type="caution">
    <text evidence="10">The sequence shown here is derived from an EMBL/GenBank/DDBJ whole genome shotgun (WGS) entry which is preliminary data.</text>
</comment>
<dbReference type="InterPro" id="IPR041796">
    <property type="entry name" value="Mre11_N"/>
</dbReference>
<organism evidence="10 11">
    <name type="scientific">Gulosibacter molinativorax</name>
    <dbReference type="NCBI Taxonomy" id="256821"/>
    <lineage>
        <taxon>Bacteria</taxon>
        <taxon>Bacillati</taxon>
        <taxon>Actinomycetota</taxon>
        <taxon>Actinomycetes</taxon>
        <taxon>Micrococcales</taxon>
        <taxon>Microbacteriaceae</taxon>
        <taxon>Gulosibacter</taxon>
    </lineage>
</organism>
<accession>A0ABT7C596</accession>
<comment type="subunit">
    <text evidence="2 7">Heterodimer of SbcC and SbcD.</text>
</comment>
<dbReference type="Gene3D" id="3.60.21.10">
    <property type="match status" value="1"/>
</dbReference>
<dbReference type="InterPro" id="IPR050535">
    <property type="entry name" value="DNA_Repair-Maintenance_Comp"/>
</dbReference>
<evidence type="ECO:0000256" key="1">
    <source>
        <dbReference type="ARBA" id="ARBA00010555"/>
    </source>
</evidence>
<dbReference type="CDD" id="cd00840">
    <property type="entry name" value="MPP_Mre11_N"/>
    <property type="match status" value="1"/>
</dbReference>
<keyword evidence="11" id="KW-1185">Reference proteome</keyword>
<feature type="domain" description="Nuclease SbcCD subunit D C-terminal" evidence="9">
    <location>
        <begin position="270"/>
        <end position="359"/>
    </location>
</feature>
<evidence type="ECO:0000256" key="4">
    <source>
        <dbReference type="ARBA" id="ARBA00022722"/>
    </source>
</evidence>
<dbReference type="PANTHER" id="PTHR30337">
    <property type="entry name" value="COMPONENT OF ATP-DEPENDENT DSDNA EXONUCLEASE"/>
    <property type="match status" value="1"/>
</dbReference>
<comment type="similarity">
    <text evidence="1 7">Belongs to the SbcD family.</text>
</comment>
<dbReference type="SUPFAM" id="SSF56300">
    <property type="entry name" value="Metallo-dependent phosphatases"/>
    <property type="match status" value="1"/>
</dbReference>
<dbReference type="NCBIfam" id="TIGR00619">
    <property type="entry name" value="sbcd"/>
    <property type="match status" value="1"/>
</dbReference>
<keyword evidence="5 7" id="KW-0378">Hydrolase</keyword>
<evidence type="ECO:0000259" key="8">
    <source>
        <dbReference type="Pfam" id="PF00149"/>
    </source>
</evidence>
<gene>
    <name evidence="7" type="primary">sbcD</name>
    <name evidence="10" type="ORF">C7K25_03135</name>
</gene>
<dbReference type="InterPro" id="IPR004593">
    <property type="entry name" value="SbcD"/>
</dbReference>
<evidence type="ECO:0000256" key="5">
    <source>
        <dbReference type="ARBA" id="ARBA00022801"/>
    </source>
</evidence>
<protein>
    <recommendedName>
        <fullName evidence="3 7">Nuclease SbcCD subunit D</fullName>
    </recommendedName>
</protein>
<evidence type="ECO:0000259" key="9">
    <source>
        <dbReference type="Pfam" id="PF12320"/>
    </source>
</evidence>
<dbReference type="EMBL" id="PXVD01000004">
    <property type="protein sequence ID" value="MDJ1370373.1"/>
    <property type="molecule type" value="Genomic_DNA"/>
</dbReference>
<dbReference type="InterPro" id="IPR029052">
    <property type="entry name" value="Metallo-depent_PP-like"/>
</dbReference>
<dbReference type="GO" id="GO:0004527">
    <property type="term" value="F:exonuclease activity"/>
    <property type="evidence" value="ECO:0007669"/>
    <property type="project" value="UniProtKB-KW"/>
</dbReference>
<evidence type="ECO:0000313" key="11">
    <source>
        <dbReference type="Proteomes" id="UP001170379"/>
    </source>
</evidence>
<dbReference type="Pfam" id="PF12320">
    <property type="entry name" value="SbcD_C"/>
    <property type="match status" value="1"/>
</dbReference>
<dbReference type="PANTHER" id="PTHR30337:SF0">
    <property type="entry name" value="NUCLEASE SBCCD SUBUNIT D"/>
    <property type="match status" value="1"/>
</dbReference>
<comment type="function">
    <text evidence="7">SbcCD cleaves DNA hairpin structures. These structures can inhibit DNA replication and are intermediates in certain DNA recombination reactions. The complex acts as a 3'-&gt;5' double strand exonuclease that can open hairpins. It also has a 5' single-strand endonuclease activity.</text>
</comment>
<name>A0ABT7C596_9MICO</name>
<proteinExistence type="inferred from homology"/>
<evidence type="ECO:0000256" key="3">
    <source>
        <dbReference type="ARBA" id="ARBA00013365"/>
    </source>
</evidence>
<keyword evidence="7" id="KW-0235">DNA replication</keyword>
<dbReference type="Pfam" id="PF00149">
    <property type="entry name" value="Metallophos"/>
    <property type="match status" value="1"/>
</dbReference>
<feature type="domain" description="Calcineurin-like phosphoesterase" evidence="8">
    <location>
        <begin position="1"/>
        <end position="221"/>
    </location>
</feature>
<dbReference type="Proteomes" id="UP001170379">
    <property type="component" value="Unassembled WGS sequence"/>
</dbReference>
<dbReference type="InterPro" id="IPR004843">
    <property type="entry name" value="Calcineurin-like_PHP"/>
</dbReference>
<dbReference type="InterPro" id="IPR026843">
    <property type="entry name" value="SbcD_C"/>
</dbReference>
<evidence type="ECO:0000256" key="2">
    <source>
        <dbReference type="ARBA" id="ARBA00011322"/>
    </source>
</evidence>
<keyword evidence="6 7" id="KW-0269">Exonuclease</keyword>